<dbReference type="Gene3D" id="3.40.50.1820">
    <property type="entry name" value="alpha/beta hydrolase"/>
    <property type="match status" value="1"/>
</dbReference>
<proteinExistence type="predicted"/>
<keyword evidence="3" id="KW-1185">Reference proteome</keyword>
<sequence length="204" mass="22000">MAEVILFHHVQGLTDGVRALADELEQAGHVVHTPDFFAGELPPDIPSGMELVQRLGQETVNQRADELVGALPQDLVYAGISWGVMLAQRFAQRRAGARGALLLESFVDPQASWSFGPWPSTVPVQIHGMADDPFFAHEGDLDAAQQFVQGPGAGLAQLFTYPGRAHLFTDSSLPGHDPQATALLMQRVGVFLERLAASPDRSTP</sequence>
<dbReference type="GO" id="GO:0016787">
    <property type="term" value="F:hydrolase activity"/>
    <property type="evidence" value="ECO:0007669"/>
    <property type="project" value="UniProtKB-KW"/>
</dbReference>
<gene>
    <name evidence="2" type="ORF">GcLGCM259_0119</name>
</gene>
<dbReference type="SUPFAM" id="SSF53474">
    <property type="entry name" value="alpha/beta-Hydrolases"/>
    <property type="match status" value="1"/>
</dbReference>
<feature type="domain" description="Dienelactone hydrolase" evidence="1">
    <location>
        <begin position="4"/>
        <end position="193"/>
    </location>
</feature>
<keyword evidence="2" id="KW-0378">Hydrolase</keyword>
<evidence type="ECO:0000313" key="2">
    <source>
        <dbReference type="EMBL" id="QCY45908.1"/>
    </source>
</evidence>
<reference evidence="2 3" key="1">
    <citation type="submission" date="2018-12" db="EMBL/GenBank/DDBJ databases">
        <title>Complete Genome Sequence of Glutamicibacter creatinolyticus strain LGCM259,isolated from an abscess of a 12-year-old mare in Italy.</title>
        <authorList>
            <person name="Santos R.G."/>
            <person name="Silva A.L."/>
            <person name="Seyffert N."/>
            <person name="Castro T.L.P."/>
            <person name="Attili A.R."/>
            <person name="Rifici C."/>
            <person name="Mazzullo G."/>
            <person name="Brenig B."/>
            <person name="Venanzi F."/>
            <person name="Azevedo V."/>
        </authorList>
    </citation>
    <scope>NUCLEOTIDE SEQUENCE [LARGE SCALE GENOMIC DNA]</scope>
    <source>
        <strain evidence="2 3">LGCM 259</strain>
    </source>
</reference>
<dbReference type="PANTHER" id="PTHR46623">
    <property type="entry name" value="CARBOXYMETHYLENEBUTENOLIDASE-RELATED"/>
    <property type="match status" value="1"/>
</dbReference>
<dbReference type="AlphaFoldDB" id="A0A5B7WPF8"/>
<dbReference type="RefSeq" id="WP_138925430.1">
    <property type="nucleotide sequence ID" value="NZ_CP034412.1"/>
</dbReference>
<dbReference type="KEGG" id="gcr:GcLGCM259_0119"/>
<dbReference type="Proteomes" id="UP000307000">
    <property type="component" value="Chromosome"/>
</dbReference>
<dbReference type="InterPro" id="IPR002925">
    <property type="entry name" value="Dienelactn_hydro"/>
</dbReference>
<dbReference type="EMBL" id="CP034412">
    <property type="protein sequence ID" value="QCY45908.1"/>
    <property type="molecule type" value="Genomic_DNA"/>
</dbReference>
<accession>A0A5B7WPF8</accession>
<name>A0A5B7WPF8_9MICC</name>
<evidence type="ECO:0000313" key="3">
    <source>
        <dbReference type="Proteomes" id="UP000307000"/>
    </source>
</evidence>
<dbReference type="PANTHER" id="PTHR46623:SF6">
    <property type="entry name" value="ALPHA_BETA-HYDROLASES SUPERFAMILY PROTEIN"/>
    <property type="match status" value="1"/>
</dbReference>
<dbReference type="InterPro" id="IPR029058">
    <property type="entry name" value="AB_hydrolase_fold"/>
</dbReference>
<organism evidence="2 3">
    <name type="scientific">Glutamicibacter creatinolyticus</name>
    <dbReference type="NCBI Taxonomy" id="162496"/>
    <lineage>
        <taxon>Bacteria</taxon>
        <taxon>Bacillati</taxon>
        <taxon>Actinomycetota</taxon>
        <taxon>Actinomycetes</taxon>
        <taxon>Micrococcales</taxon>
        <taxon>Micrococcaceae</taxon>
        <taxon>Glutamicibacter</taxon>
    </lineage>
</organism>
<evidence type="ECO:0000259" key="1">
    <source>
        <dbReference type="Pfam" id="PF01738"/>
    </source>
</evidence>
<dbReference type="InterPro" id="IPR051049">
    <property type="entry name" value="Dienelactone_hydrolase-like"/>
</dbReference>
<protein>
    <submittedName>
        <fullName evidence="2">Dienelactone hydrolase family protein</fullName>
    </submittedName>
</protein>
<dbReference type="Pfam" id="PF01738">
    <property type="entry name" value="DLH"/>
    <property type="match status" value="1"/>
</dbReference>